<dbReference type="Proteomes" id="UP000286045">
    <property type="component" value="Unassembled WGS sequence"/>
</dbReference>
<dbReference type="CDD" id="cd23339">
    <property type="entry name" value="beta-trefoil_FSCN_fungal_FRG1-like"/>
    <property type="match status" value="1"/>
</dbReference>
<organism evidence="5 6">
    <name type="scientific">Xylaria grammica</name>
    <dbReference type="NCBI Taxonomy" id="363999"/>
    <lineage>
        <taxon>Eukaryota</taxon>
        <taxon>Fungi</taxon>
        <taxon>Dikarya</taxon>
        <taxon>Ascomycota</taxon>
        <taxon>Pezizomycotina</taxon>
        <taxon>Sordariomycetes</taxon>
        <taxon>Xylariomycetidae</taxon>
        <taxon>Xylariales</taxon>
        <taxon>Xylariaceae</taxon>
        <taxon>Xylaria</taxon>
    </lineage>
</organism>
<evidence type="ECO:0000313" key="5">
    <source>
        <dbReference type="EMBL" id="RWA09321.1"/>
    </source>
</evidence>
<evidence type="ECO:0000256" key="3">
    <source>
        <dbReference type="ARBA" id="ARBA00023242"/>
    </source>
</evidence>
<dbReference type="GO" id="GO:0005730">
    <property type="term" value="C:nucleolus"/>
    <property type="evidence" value="ECO:0007669"/>
    <property type="project" value="UniProtKB-SubCell"/>
</dbReference>
<gene>
    <name evidence="5" type="ORF">EKO27_g5800</name>
</gene>
<dbReference type="SUPFAM" id="SSF50405">
    <property type="entry name" value="Actin-crosslinking proteins"/>
    <property type="match status" value="1"/>
</dbReference>
<protein>
    <recommendedName>
        <fullName evidence="7">Actin-crosslinking protein</fullName>
    </recommendedName>
</protein>
<accession>A0A439D4J8</accession>
<feature type="compositionally biased region" description="Basic and acidic residues" evidence="4">
    <location>
        <begin position="216"/>
        <end position="240"/>
    </location>
</feature>
<dbReference type="PANTHER" id="PTHR12928:SF0">
    <property type="entry name" value="FSHD REGION GENE 1"/>
    <property type="match status" value="1"/>
</dbReference>
<feature type="region of interest" description="Disordered" evidence="4">
    <location>
        <begin position="216"/>
        <end position="268"/>
    </location>
</feature>
<dbReference type="PANTHER" id="PTHR12928">
    <property type="entry name" value="FRG1 PROTEIN"/>
    <property type="match status" value="1"/>
</dbReference>
<feature type="compositionally biased region" description="Basic and acidic residues" evidence="4">
    <location>
        <begin position="247"/>
        <end position="268"/>
    </location>
</feature>
<evidence type="ECO:0000256" key="4">
    <source>
        <dbReference type="SAM" id="MobiDB-lite"/>
    </source>
</evidence>
<comment type="subcellular location">
    <subcellularLocation>
        <location evidence="1">Nucleus</location>
        <location evidence="1">Nucleolus</location>
    </subcellularLocation>
</comment>
<evidence type="ECO:0000256" key="1">
    <source>
        <dbReference type="ARBA" id="ARBA00004604"/>
    </source>
</evidence>
<feature type="region of interest" description="Disordered" evidence="4">
    <location>
        <begin position="1"/>
        <end position="47"/>
    </location>
</feature>
<keyword evidence="3" id="KW-0539">Nucleus</keyword>
<evidence type="ECO:0008006" key="7">
    <source>
        <dbReference type="Google" id="ProtNLM"/>
    </source>
</evidence>
<dbReference type="Gene3D" id="2.80.10.50">
    <property type="match status" value="1"/>
</dbReference>
<dbReference type="InterPro" id="IPR008999">
    <property type="entry name" value="Actin-crosslinking"/>
</dbReference>
<comment type="similarity">
    <text evidence="2">Belongs to the FRG1 family.</text>
</comment>
<dbReference type="EMBL" id="RYZI01000159">
    <property type="protein sequence ID" value="RWA09321.1"/>
    <property type="molecule type" value="Genomic_DNA"/>
</dbReference>
<name>A0A439D4J8_9PEZI</name>
<dbReference type="InterPro" id="IPR010414">
    <property type="entry name" value="FRG1"/>
</dbReference>
<dbReference type="STRING" id="363999.A0A439D4J8"/>
<evidence type="ECO:0000313" key="6">
    <source>
        <dbReference type="Proteomes" id="UP000286045"/>
    </source>
</evidence>
<comment type="caution">
    <text evidence="5">The sequence shown here is derived from an EMBL/GenBank/DDBJ whole genome shotgun (WGS) entry which is preliminary data.</text>
</comment>
<sequence length="268" mass="29806">MVKPLIFKGDKKPKKRKRTEAESLPEGAGPSELAVEPPPEDEGDDDSWVSADALGDVVGPVMLVLPTQPATCLACDANGKVFTDLIENIIDANPASAEPHNVRQVWVANKIYGTENFRFKGRYGKYLACDKYGILSATSEAIAPPETWTVIATPDTPGTFQLQTLQETFLTVAESKKPNGAPEVRGDATQISFESTLRIRMQARFKPKLKATKELKQKAKVSRKELEDAVGRRLDEEEVKRLKKARREGDYHEQLLDLKSKNKHDKYG</sequence>
<dbReference type="AlphaFoldDB" id="A0A439D4J8"/>
<reference evidence="5 6" key="1">
    <citation type="submission" date="2018-12" db="EMBL/GenBank/DDBJ databases">
        <title>Draft genome sequence of Xylaria grammica IHI A82.</title>
        <authorList>
            <person name="Buettner E."/>
            <person name="Kellner H."/>
        </authorList>
    </citation>
    <scope>NUCLEOTIDE SEQUENCE [LARGE SCALE GENOMIC DNA]</scope>
    <source>
        <strain evidence="5 6">IHI A82</strain>
    </source>
</reference>
<proteinExistence type="inferred from homology"/>
<dbReference type="Pfam" id="PF06229">
    <property type="entry name" value="FRG1"/>
    <property type="match status" value="1"/>
</dbReference>
<feature type="compositionally biased region" description="Acidic residues" evidence="4">
    <location>
        <begin position="38"/>
        <end position="47"/>
    </location>
</feature>
<dbReference type="GO" id="GO:0051015">
    <property type="term" value="F:actin filament binding"/>
    <property type="evidence" value="ECO:0007669"/>
    <property type="project" value="TreeGrafter"/>
</dbReference>
<dbReference type="GO" id="GO:0071013">
    <property type="term" value="C:catalytic step 2 spliceosome"/>
    <property type="evidence" value="ECO:0007669"/>
    <property type="project" value="TreeGrafter"/>
</dbReference>
<keyword evidence="6" id="KW-1185">Reference proteome</keyword>
<evidence type="ECO:0000256" key="2">
    <source>
        <dbReference type="ARBA" id="ARBA00010878"/>
    </source>
</evidence>